<proteinExistence type="predicted"/>
<dbReference type="AlphaFoldDB" id="W7MY54"/>
<dbReference type="OrthoDB" id="3513679at2759"/>
<feature type="compositionally biased region" description="Polar residues" evidence="1">
    <location>
        <begin position="1"/>
        <end position="23"/>
    </location>
</feature>
<feature type="region of interest" description="Disordered" evidence="1">
    <location>
        <begin position="1"/>
        <end position="38"/>
    </location>
</feature>
<sequence length="116" mass="12947">MSLNLTNNTRRSNPTNDEATTARSGPKPDPVGSANDPEMLKHLYVLEQFQAEKVGWGKRPLRGPSSKWVDTHRYPIWTGEGARTDVLRACENAERSEHAKVCQCSEPLSSLLTQDL</sequence>
<name>W7MY54_GIBM7</name>
<accession>W7MY54</accession>
<dbReference type="RefSeq" id="XP_018755498.1">
    <property type="nucleotide sequence ID" value="XM_018905692.1"/>
</dbReference>
<dbReference type="Proteomes" id="UP000009096">
    <property type="component" value="Chromosome 10"/>
</dbReference>
<evidence type="ECO:0000256" key="1">
    <source>
        <dbReference type="SAM" id="MobiDB-lite"/>
    </source>
</evidence>
<dbReference type="EMBL" id="CM000587">
    <property type="protein sequence ID" value="EWG49307.1"/>
    <property type="molecule type" value="Genomic_DNA"/>
</dbReference>
<gene>
    <name evidence="2" type="ORF">FVEG_16471</name>
</gene>
<dbReference type="EMBL" id="DS022252">
    <property type="protein sequence ID" value="EWG49307.1"/>
    <property type="molecule type" value="Genomic_DNA"/>
</dbReference>
<dbReference type="GeneID" id="30073347"/>
<evidence type="ECO:0000313" key="3">
    <source>
        <dbReference type="Proteomes" id="UP000009096"/>
    </source>
</evidence>
<keyword evidence="3" id="KW-1185">Reference proteome</keyword>
<evidence type="ECO:0000313" key="2">
    <source>
        <dbReference type="EMBL" id="EWG49307.1"/>
    </source>
</evidence>
<organism evidence="2 3">
    <name type="scientific">Gibberella moniliformis (strain M3125 / FGSC 7600)</name>
    <name type="common">Maize ear and stalk rot fungus</name>
    <name type="synonym">Fusarium verticillioides</name>
    <dbReference type="NCBI Taxonomy" id="334819"/>
    <lineage>
        <taxon>Eukaryota</taxon>
        <taxon>Fungi</taxon>
        <taxon>Dikarya</taxon>
        <taxon>Ascomycota</taxon>
        <taxon>Pezizomycotina</taxon>
        <taxon>Sordariomycetes</taxon>
        <taxon>Hypocreomycetidae</taxon>
        <taxon>Hypocreales</taxon>
        <taxon>Nectriaceae</taxon>
        <taxon>Fusarium</taxon>
        <taxon>Fusarium fujikuroi species complex</taxon>
    </lineage>
</organism>
<protein>
    <submittedName>
        <fullName evidence="2">Uncharacterized protein</fullName>
    </submittedName>
</protein>
<dbReference type="KEGG" id="fvr:FVEG_16471"/>
<dbReference type="VEuPathDB" id="FungiDB:FVEG_16471"/>
<reference evidence="2 3" key="1">
    <citation type="journal article" date="2010" name="Nature">
        <title>Comparative genomics reveals mobile pathogenicity chromosomes in Fusarium.</title>
        <authorList>
            <person name="Ma L.J."/>
            <person name="van der Does H.C."/>
            <person name="Borkovich K.A."/>
            <person name="Coleman J.J."/>
            <person name="Daboussi M.J."/>
            <person name="Di Pietro A."/>
            <person name="Dufresne M."/>
            <person name="Freitag M."/>
            <person name="Grabherr M."/>
            <person name="Henrissat B."/>
            <person name="Houterman P.M."/>
            <person name="Kang S."/>
            <person name="Shim W.B."/>
            <person name="Woloshuk C."/>
            <person name="Xie X."/>
            <person name="Xu J.R."/>
            <person name="Antoniw J."/>
            <person name="Baker S.E."/>
            <person name="Bluhm B.H."/>
            <person name="Breakspear A."/>
            <person name="Brown D.W."/>
            <person name="Butchko R.A."/>
            <person name="Chapman S."/>
            <person name="Coulson R."/>
            <person name="Coutinho P.M."/>
            <person name="Danchin E.G."/>
            <person name="Diener A."/>
            <person name="Gale L.R."/>
            <person name="Gardiner D.M."/>
            <person name="Goff S."/>
            <person name="Hammond-Kosack K.E."/>
            <person name="Hilburn K."/>
            <person name="Hua-Van A."/>
            <person name="Jonkers W."/>
            <person name="Kazan K."/>
            <person name="Kodira C.D."/>
            <person name="Koehrsen M."/>
            <person name="Kumar L."/>
            <person name="Lee Y.H."/>
            <person name="Li L."/>
            <person name="Manners J.M."/>
            <person name="Miranda-Saavedra D."/>
            <person name="Mukherjee M."/>
            <person name="Park G."/>
            <person name="Park J."/>
            <person name="Park S.Y."/>
            <person name="Proctor R.H."/>
            <person name="Regev A."/>
            <person name="Ruiz-Roldan M.C."/>
            <person name="Sain D."/>
            <person name="Sakthikumar S."/>
            <person name="Sykes S."/>
            <person name="Schwartz D.C."/>
            <person name="Turgeon B.G."/>
            <person name="Wapinski I."/>
            <person name="Yoder O."/>
            <person name="Young S."/>
            <person name="Zeng Q."/>
            <person name="Zhou S."/>
            <person name="Galagan J."/>
            <person name="Cuomo C.A."/>
            <person name="Kistler H.C."/>
            <person name="Rep M."/>
        </authorList>
    </citation>
    <scope>NUCLEOTIDE SEQUENCE [LARGE SCALE GENOMIC DNA]</scope>
    <source>
        <strain evidence="3">M3125 / FGSC 7600</strain>
    </source>
</reference>